<feature type="domain" description="BPL/LPL catalytic" evidence="10">
    <location>
        <begin position="32"/>
        <end position="220"/>
    </location>
</feature>
<feature type="binding site" evidence="5 8">
    <location>
        <begin position="77"/>
        <end position="84"/>
    </location>
    <ligand>
        <name>substrate</name>
    </ligand>
</feature>
<reference evidence="11 12" key="1">
    <citation type="submission" date="2015-09" db="EMBL/GenBank/DDBJ databases">
        <title>Draft genome sequence of Alicyclobacillus ferrooxydans DSM 22381.</title>
        <authorList>
            <person name="Hemp J."/>
        </authorList>
    </citation>
    <scope>NUCLEOTIDE SEQUENCE [LARGE SCALE GENOMIC DNA]</scope>
    <source>
        <strain evidence="11 12">TC-34</strain>
    </source>
</reference>
<dbReference type="STRING" id="471514.AN477_11900"/>
<dbReference type="UniPathway" id="UPA00538">
    <property type="reaction ID" value="UER00592"/>
</dbReference>
<dbReference type="PROSITE" id="PS01313">
    <property type="entry name" value="LIPB"/>
    <property type="match status" value="1"/>
</dbReference>
<accession>A0A0P9EWM6</accession>
<dbReference type="HAMAP" id="MF_00013">
    <property type="entry name" value="LipB"/>
    <property type="match status" value="1"/>
</dbReference>
<dbReference type="InterPro" id="IPR020605">
    <property type="entry name" value="Octanoyltransferase_CS"/>
</dbReference>
<dbReference type="GO" id="GO:0005737">
    <property type="term" value="C:cytoplasm"/>
    <property type="evidence" value="ECO:0007669"/>
    <property type="project" value="UniProtKB-SubCell"/>
</dbReference>
<comment type="caution">
    <text evidence="11">The sequence shown here is derived from an EMBL/GenBank/DDBJ whole genome shotgun (WGS) entry which is preliminary data.</text>
</comment>
<evidence type="ECO:0000313" key="12">
    <source>
        <dbReference type="Proteomes" id="UP000050482"/>
    </source>
</evidence>
<evidence type="ECO:0000259" key="10">
    <source>
        <dbReference type="PROSITE" id="PS51733"/>
    </source>
</evidence>
<protein>
    <recommendedName>
        <fullName evidence="5 6">Octanoyltransferase</fullName>
        <ecNumber evidence="5 6">2.3.1.181</ecNumber>
    </recommendedName>
    <alternativeName>
        <fullName evidence="5">Lipoate-protein ligase B</fullName>
    </alternativeName>
    <alternativeName>
        <fullName evidence="5">Lipoyl/octanoyl transferase</fullName>
    </alternativeName>
    <alternativeName>
        <fullName evidence="5">Octanoyl-[acyl-carrier-protein]-protein N-octanoyltransferase</fullName>
    </alternativeName>
</protein>
<dbReference type="NCBIfam" id="TIGR00214">
    <property type="entry name" value="lipB"/>
    <property type="match status" value="1"/>
</dbReference>
<dbReference type="PANTHER" id="PTHR10993">
    <property type="entry name" value="OCTANOYLTRANSFERASE"/>
    <property type="match status" value="1"/>
</dbReference>
<feature type="binding site" evidence="5 8">
    <location>
        <begin position="162"/>
        <end position="164"/>
    </location>
    <ligand>
        <name>substrate</name>
    </ligand>
</feature>
<dbReference type="PANTHER" id="PTHR10993:SF7">
    <property type="entry name" value="LIPOYLTRANSFERASE 2, MITOCHONDRIAL-RELATED"/>
    <property type="match status" value="1"/>
</dbReference>
<keyword evidence="5" id="KW-0963">Cytoplasm</keyword>
<dbReference type="NCBIfam" id="NF010925">
    <property type="entry name" value="PRK14345.1"/>
    <property type="match status" value="1"/>
</dbReference>
<organism evidence="11 12">
    <name type="scientific">Alicyclobacillus ferrooxydans</name>
    <dbReference type="NCBI Taxonomy" id="471514"/>
    <lineage>
        <taxon>Bacteria</taxon>
        <taxon>Bacillati</taxon>
        <taxon>Bacillota</taxon>
        <taxon>Bacilli</taxon>
        <taxon>Bacillales</taxon>
        <taxon>Alicyclobacillaceae</taxon>
        <taxon>Alicyclobacillus</taxon>
    </lineage>
</organism>
<evidence type="ECO:0000256" key="7">
    <source>
        <dbReference type="PIRSR" id="PIRSR016262-1"/>
    </source>
</evidence>
<evidence type="ECO:0000256" key="3">
    <source>
        <dbReference type="ARBA" id="ARBA00023315"/>
    </source>
</evidence>
<gene>
    <name evidence="5" type="primary">lipB</name>
    <name evidence="11" type="ORF">AN477_11900</name>
</gene>
<proteinExistence type="inferred from homology"/>
<evidence type="ECO:0000256" key="2">
    <source>
        <dbReference type="ARBA" id="ARBA00022679"/>
    </source>
</evidence>
<dbReference type="SUPFAM" id="SSF55681">
    <property type="entry name" value="Class II aaRS and biotin synthetases"/>
    <property type="match status" value="1"/>
</dbReference>
<evidence type="ECO:0000256" key="8">
    <source>
        <dbReference type="PIRSR" id="PIRSR016262-2"/>
    </source>
</evidence>
<dbReference type="Gene3D" id="3.30.930.10">
    <property type="entry name" value="Bira Bifunctional Protein, Domain 2"/>
    <property type="match status" value="1"/>
</dbReference>
<dbReference type="CDD" id="cd16444">
    <property type="entry name" value="LipB"/>
    <property type="match status" value="1"/>
</dbReference>
<evidence type="ECO:0000256" key="6">
    <source>
        <dbReference type="PIRNR" id="PIRNR016262"/>
    </source>
</evidence>
<dbReference type="InterPro" id="IPR004143">
    <property type="entry name" value="BPL_LPL_catalytic"/>
</dbReference>
<feature type="site" description="Lowers pKa of active site Cys" evidence="5 9">
    <location>
        <position position="141"/>
    </location>
</feature>
<comment type="subcellular location">
    <subcellularLocation>
        <location evidence="5">Cytoplasm</location>
    </subcellularLocation>
</comment>
<comment type="similarity">
    <text evidence="5 6">Belongs to the LipB family.</text>
</comment>
<keyword evidence="12" id="KW-1185">Reference proteome</keyword>
<evidence type="ECO:0000256" key="5">
    <source>
        <dbReference type="HAMAP-Rule" id="MF_00013"/>
    </source>
</evidence>
<comment type="pathway">
    <text evidence="1 5 6">Protein modification; protein lipoylation via endogenous pathway; protein N(6)-(lipoyl)lysine from octanoyl-[acyl-carrier-protein]: step 1/2.</text>
</comment>
<dbReference type="EMBL" id="LJCO01000048">
    <property type="protein sequence ID" value="KPV43510.1"/>
    <property type="molecule type" value="Genomic_DNA"/>
</dbReference>
<feature type="binding site" evidence="5 8">
    <location>
        <begin position="144"/>
        <end position="146"/>
    </location>
    <ligand>
        <name>substrate</name>
    </ligand>
</feature>
<dbReference type="PATRIC" id="fig|471514.4.peg.760"/>
<comment type="catalytic activity">
    <reaction evidence="5 6">
        <text>octanoyl-[ACP] + L-lysyl-[protein] = N(6)-octanoyl-L-lysyl-[protein] + holo-[ACP] + H(+)</text>
        <dbReference type="Rhea" id="RHEA:17665"/>
        <dbReference type="Rhea" id="RHEA-COMP:9636"/>
        <dbReference type="Rhea" id="RHEA-COMP:9685"/>
        <dbReference type="Rhea" id="RHEA-COMP:9752"/>
        <dbReference type="Rhea" id="RHEA-COMP:9928"/>
        <dbReference type="ChEBI" id="CHEBI:15378"/>
        <dbReference type="ChEBI" id="CHEBI:29969"/>
        <dbReference type="ChEBI" id="CHEBI:64479"/>
        <dbReference type="ChEBI" id="CHEBI:78463"/>
        <dbReference type="ChEBI" id="CHEBI:78809"/>
        <dbReference type="EC" id="2.3.1.181"/>
    </reaction>
</comment>
<dbReference type="Proteomes" id="UP000050482">
    <property type="component" value="Unassembled WGS sequence"/>
</dbReference>
<comment type="miscellaneous">
    <text evidence="5">In the reaction, the free carboxyl group of octanoic acid is attached via an amide linkage to the epsilon-amino group of a specific lysine residue of lipoyl domains of lipoate-dependent enzymes.</text>
</comment>
<keyword evidence="3 5" id="KW-0012">Acyltransferase</keyword>
<evidence type="ECO:0000256" key="1">
    <source>
        <dbReference type="ARBA" id="ARBA00004821"/>
    </source>
</evidence>
<dbReference type="AlphaFoldDB" id="A0A0P9EWM6"/>
<dbReference type="InterPro" id="IPR045864">
    <property type="entry name" value="aa-tRNA-synth_II/BPL/LPL"/>
</dbReference>
<evidence type="ECO:0000313" key="11">
    <source>
        <dbReference type="EMBL" id="KPV43510.1"/>
    </source>
</evidence>
<dbReference type="InterPro" id="IPR000544">
    <property type="entry name" value="Octanoyltransferase"/>
</dbReference>
<name>A0A0P9EWM6_9BACL</name>
<feature type="active site" description="Acyl-thioester intermediate" evidence="5 7">
    <location>
        <position position="180"/>
    </location>
</feature>
<evidence type="ECO:0000256" key="9">
    <source>
        <dbReference type="PIRSR" id="PIRSR016262-3"/>
    </source>
</evidence>
<evidence type="ECO:0000256" key="4">
    <source>
        <dbReference type="ARBA" id="ARBA00024732"/>
    </source>
</evidence>
<dbReference type="PIRSF" id="PIRSF016262">
    <property type="entry name" value="LPLase"/>
    <property type="match status" value="1"/>
</dbReference>
<dbReference type="EC" id="2.3.1.181" evidence="5 6"/>
<keyword evidence="2 5" id="KW-0808">Transferase</keyword>
<sequence length="224" mass="24776">MVNVDVVSLGRLDYQQALSIQEGQAAKLLAGETEDQVVYTVEHPPTITVGKNGTRDHIVAPEATLDELGFAVYDVDRGGDVTYHGPGQLVLYPVLHLGPWNNDVSRYVRMLEQVVINALKHVDVESRRLDGYPGVWVGNAKVCAIGARVKKRKNGEFVTSHGLALNVTTDLSHFQTIVPCGIVDKGVTSVRELLTTEEVSLFEWEHRLLDSFADVFQVSLNEKR</sequence>
<dbReference type="GO" id="GO:0009249">
    <property type="term" value="P:protein lipoylation"/>
    <property type="evidence" value="ECO:0007669"/>
    <property type="project" value="InterPro"/>
</dbReference>
<dbReference type="Pfam" id="PF21948">
    <property type="entry name" value="LplA-B_cat"/>
    <property type="match status" value="1"/>
</dbReference>
<dbReference type="GO" id="GO:0033819">
    <property type="term" value="F:lipoyl(octanoyl) transferase activity"/>
    <property type="evidence" value="ECO:0007669"/>
    <property type="project" value="UniProtKB-EC"/>
</dbReference>
<dbReference type="PROSITE" id="PS51733">
    <property type="entry name" value="BPL_LPL_CATALYTIC"/>
    <property type="match status" value="1"/>
</dbReference>
<comment type="function">
    <text evidence="4 5 6">Catalyzes the transfer of endogenously produced octanoic acid from octanoyl-acyl-carrier-protein onto the lipoyl domains of lipoate-dependent enzymes. Lipoyl-ACP can also act as a substrate although octanoyl-ACP is likely to be the physiological substrate.</text>
</comment>